<gene>
    <name evidence="2" type="ORF">FUSO3_09795</name>
</gene>
<dbReference type="CDD" id="cd00093">
    <property type="entry name" value="HTH_XRE"/>
    <property type="match status" value="1"/>
</dbReference>
<dbReference type="InterPro" id="IPR001387">
    <property type="entry name" value="Cro/C1-type_HTH"/>
</dbReference>
<dbReference type="Pfam" id="PF13560">
    <property type="entry name" value="HTH_31"/>
    <property type="match status" value="1"/>
</dbReference>
<dbReference type="GO" id="GO:0003677">
    <property type="term" value="F:DNA binding"/>
    <property type="evidence" value="ECO:0007669"/>
    <property type="project" value="InterPro"/>
</dbReference>
<dbReference type="Proteomes" id="UP000027473">
    <property type="component" value="Unassembled WGS sequence"/>
</dbReference>
<proteinExistence type="predicted"/>
<evidence type="ECO:0000313" key="3">
    <source>
        <dbReference type="Proteomes" id="UP000027473"/>
    </source>
</evidence>
<evidence type="ECO:0000259" key="1">
    <source>
        <dbReference type="PROSITE" id="PS50943"/>
    </source>
</evidence>
<sequence length="255" mass="29577">MPKKTIQGNKELAKQIKLRRNELGLTIEEAASRANVGTKTWSRYESGSSIRIDKCKGICKALNWHTIPNQKIADNKQFSIQEYKNHEAWSEFLYNTFGLGAAVSFVIGSDILLDYINGDMEELASMPVGTHIGQLSVSWLNANLPDQFLMHYNYEFLYQMKCTLLEMRMHANNGLPIIAHSVLEELLLYLCCTESSTLIELDNNLNELQNIDWKDWIIDLFGDMDIISFLYSHIHLDINHPYHFFQWTKQQFYTN</sequence>
<dbReference type="InterPro" id="IPR010982">
    <property type="entry name" value="Lambda_DNA-bd_dom_sf"/>
</dbReference>
<dbReference type="EMBL" id="JAAC01000167">
    <property type="protein sequence ID" value="KDE61662.1"/>
    <property type="molecule type" value="Genomic_DNA"/>
</dbReference>
<dbReference type="SMART" id="SM00530">
    <property type="entry name" value="HTH_XRE"/>
    <property type="match status" value="1"/>
</dbReference>
<dbReference type="PROSITE" id="PS50943">
    <property type="entry name" value="HTH_CROC1"/>
    <property type="match status" value="1"/>
</dbReference>
<feature type="domain" description="HTH cro/C1-type" evidence="1">
    <location>
        <begin position="16"/>
        <end position="63"/>
    </location>
</feature>
<protein>
    <recommendedName>
        <fullName evidence="1">HTH cro/C1-type domain-containing protein</fullName>
    </recommendedName>
</protein>
<reference evidence="2 3" key="1">
    <citation type="submission" date="2014-01" db="EMBL/GenBank/DDBJ databases">
        <title>Comparative genomics of Fusobacterium necrophorum wild isolates.</title>
        <authorList>
            <person name="Kittichotirat W."/>
            <person name="Bumgarner R.E."/>
            <person name="Lawrence P."/>
        </authorList>
    </citation>
    <scope>NUCLEOTIDE SEQUENCE [LARGE SCALE GENOMIC DNA]</scope>
    <source>
        <strain evidence="2 3">BL</strain>
    </source>
</reference>
<dbReference type="SUPFAM" id="SSF47413">
    <property type="entry name" value="lambda repressor-like DNA-binding domains"/>
    <property type="match status" value="1"/>
</dbReference>
<dbReference type="Gene3D" id="1.10.260.40">
    <property type="entry name" value="lambda repressor-like DNA-binding domains"/>
    <property type="match status" value="1"/>
</dbReference>
<dbReference type="RefSeq" id="WP_035905607.1">
    <property type="nucleotide sequence ID" value="NZ_JAAC01000167.1"/>
</dbReference>
<evidence type="ECO:0000313" key="2">
    <source>
        <dbReference type="EMBL" id="KDE61662.1"/>
    </source>
</evidence>
<comment type="caution">
    <text evidence="2">The sequence shown here is derived from an EMBL/GenBank/DDBJ whole genome shotgun (WGS) entry which is preliminary data.</text>
</comment>
<dbReference type="AlphaFoldDB" id="A0AB73BUG4"/>
<accession>A0AB73BUG4</accession>
<organism evidence="2 3">
    <name type="scientific">Fusobacterium necrophorum BL</name>
    <dbReference type="NCBI Taxonomy" id="1441732"/>
    <lineage>
        <taxon>Bacteria</taxon>
        <taxon>Fusobacteriati</taxon>
        <taxon>Fusobacteriota</taxon>
        <taxon>Fusobacteriia</taxon>
        <taxon>Fusobacteriales</taxon>
        <taxon>Fusobacteriaceae</taxon>
        <taxon>Fusobacterium</taxon>
    </lineage>
</organism>
<name>A0AB73BUG4_9FUSO</name>